<dbReference type="SUPFAM" id="SSF54909">
    <property type="entry name" value="Dimeric alpha+beta barrel"/>
    <property type="match status" value="1"/>
</dbReference>
<evidence type="ECO:0000259" key="1">
    <source>
        <dbReference type="PROSITE" id="PS51502"/>
    </source>
</evidence>
<dbReference type="InterPro" id="IPR013097">
    <property type="entry name" value="Dabb"/>
</dbReference>
<accession>A0A1H8RFK2</accession>
<gene>
    <name evidence="2" type="ORF">SAMN04489732_101770</name>
</gene>
<keyword evidence="3" id="KW-1185">Reference proteome</keyword>
<dbReference type="AlphaFoldDB" id="A0A1H8RFK2"/>
<feature type="domain" description="Stress-response A/B barrel" evidence="1">
    <location>
        <begin position="2"/>
        <end position="91"/>
    </location>
</feature>
<reference evidence="2 3" key="1">
    <citation type="submission" date="2016-10" db="EMBL/GenBank/DDBJ databases">
        <authorList>
            <person name="de Groot N.N."/>
        </authorList>
    </citation>
    <scope>NUCLEOTIDE SEQUENCE [LARGE SCALE GENOMIC DNA]</scope>
    <source>
        <strain evidence="2 3">DSM 44993</strain>
    </source>
</reference>
<organism evidence="2 3">
    <name type="scientific">Amycolatopsis saalfeldensis</name>
    <dbReference type="NCBI Taxonomy" id="394193"/>
    <lineage>
        <taxon>Bacteria</taxon>
        <taxon>Bacillati</taxon>
        <taxon>Actinomycetota</taxon>
        <taxon>Actinomycetes</taxon>
        <taxon>Pseudonocardiales</taxon>
        <taxon>Pseudonocardiaceae</taxon>
        <taxon>Amycolatopsis</taxon>
    </lineage>
</organism>
<proteinExistence type="predicted"/>
<dbReference type="EMBL" id="FOEF01000001">
    <property type="protein sequence ID" value="SEO65112.1"/>
    <property type="molecule type" value="Genomic_DNA"/>
</dbReference>
<dbReference type="InterPro" id="IPR011008">
    <property type="entry name" value="Dimeric_a/b-barrel"/>
</dbReference>
<evidence type="ECO:0000313" key="3">
    <source>
        <dbReference type="Proteomes" id="UP000198582"/>
    </source>
</evidence>
<dbReference type="PROSITE" id="PS51502">
    <property type="entry name" value="S_R_A_B_BARREL"/>
    <property type="match status" value="1"/>
</dbReference>
<dbReference type="SMART" id="SM00886">
    <property type="entry name" value="Dabb"/>
    <property type="match status" value="1"/>
</dbReference>
<dbReference type="OrthoDB" id="5518399at2"/>
<protein>
    <submittedName>
        <fullName evidence="2">Stress responsive A/B Barrel Domain</fullName>
    </submittedName>
</protein>
<name>A0A1H8RFK2_9PSEU</name>
<evidence type="ECO:0000313" key="2">
    <source>
        <dbReference type="EMBL" id="SEO65112.1"/>
    </source>
</evidence>
<dbReference type="Proteomes" id="UP000198582">
    <property type="component" value="Unassembled WGS sequence"/>
</dbReference>
<dbReference type="RefSeq" id="WP_091612374.1">
    <property type="nucleotide sequence ID" value="NZ_FOEF01000001.1"/>
</dbReference>
<dbReference type="Gene3D" id="3.30.70.100">
    <property type="match status" value="1"/>
</dbReference>
<dbReference type="Pfam" id="PF07876">
    <property type="entry name" value="Dabb"/>
    <property type="match status" value="1"/>
</dbReference>
<sequence>MIYHHNRIVFKTSATDEQRAEALASLRNQGEKIDAVTRYVVGKDIGGEYEYGAVFAIEDLKGYWEYLTAPSHAHTDRIGLPLVEKFVSYDTTDSDDPEIAEKIAELHARRYSGNPALAKLVADLPSYSGSSAPAGQPG</sequence>